<name>A0A653B0H9_ECTOL</name>
<sequence>MNSSEFRAELVKIMPGYKWTIHKSNCPDKYLSATGTQSRGFNRLSTLQVERREAYAGSEHPRYEVKSAGNGTKSPWVHTAVGRSLARALRDLQGHYKWQAAKYRSLENALQVGRAPKAGAQ</sequence>
<gene>
    <name evidence="1" type="ORF">POT9AD_1142</name>
</gene>
<dbReference type="EMBL" id="LR130779">
    <property type="protein sequence ID" value="VDN62133.1"/>
    <property type="molecule type" value="Genomic_DNA"/>
</dbReference>
<dbReference type="AlphaFoldDB" id="A0A653B0H9"/>
<reference evidence="1" key="1">
    <citation type="submission" date="2018-11" db="EMBL/GenBank/DDBJ databases">
        <authorList>
            <consortium name="Genoscope - CEA"/>
            <person name="William W."/>
        </authorList>
    </citation>
    <scope>NUCLEOTIDE SEQUENCE [LARGE SCALE GENOMIC DNA]</scope>
    <source>
        <strain evidence="1">T9AD</strain>
    </source>
</reference>
<dbReference type="OrthoDB" id="9180581at2"/>
<organism evidence="1">
    <name type="scientific">Ectopseudomonas oleovorans</name>
    <name type="common">Pseudomonas oleovorans</name>
    <dbReference type="NCBI Taxonomy" id="301"/>
    <lineage>
        <taxon>Bacteria</taxon>
        <taxon>Pseudomonadati</taxon>
        <taxon>Pseudomonadota</taxon>
        <taxon>Gammaproteobacteria</taxon>
        <taxon>Pseudomonadales</taxon>
        <taxon>Pseudomonadaceae</taxon>
        <taxon>Ectopseudomonas</taxon>
    </lineage>
</organism>
<accession>A0A653B0H9</accession>
<proteinExistence type="predicted"/>
<protein>
    <submittedName>
        <fullName evidence="1">Uncharacterized protein</fullName>
    </submittedName>
</protein>
<evidence type="ECO:0000313" key="1">
    <source>
        <dbReference type="EMBL" id="VDN62133.1"/>
    </source>
</evidence>